<organism evidence="1 2">
    <name type="scientific">Brevibacterium siliguriense</name>
    <dbReference type="NCBI Taxonomy" id="1136497"/>
    <lineage>
        <taxon>Bacteria</taxon>
        <taxon>Bacillati</taxon>
        <taxon>Actinomycetota</taxon>
        <taxon>Actinomycetes</taxon>
        <taxon>Micrococcales</taxon>
        <taxon>Brevibacteriaceae</taxon>
        <taxon>Brevibacterium</taxon>
    </lineage>
</organism>
<sequence>MTTTLESKADELLMYSREVERLYSQLTYLAGGIASAAADGDTDSSVFESLVYMYKATRDQHATAKQAYNNALNGE</sequence>
<keyword evidence="2" id="KW-1185">Reference proteome</keyword>
<evidence type="ECO:0000313" key="2">
    <source>
        <dbReference type="Proteomes" id="UP000199597"/>
    </source>
</evidence>
<dbReference type="EMBL" id="LT629766">
    <property type="protein sequence ID" value="SDS33823.1"/>
    <property type="molecule type" value="Genomic_DNA"/>
</dbReference>
<dbReference type="RefSeq" id="WP_092011908.1">
    <property type="nucleotide sequence ID" value="NZ_LT629766.1"/>
</dbReference>
<dbReference type="STRING" id="1136497.SAMN04489752_1492"/>
<accession>A0A1H1RDS5</accession>
<name>A0A1H1RDS5_9MICO</name>
<proteinExistence type="predicted"/>
<reference evidence="2" key="1">
    <citation type="submission" date="2016-10" db="EMBL/GenBank/DDBJ databases">
        <authorList>
            <person name="Varghese N."/>
            <person name="Submissions S."/>
        </authorList>
    </citation>
    <scope>NUCLEOTIDE SEQUENCE [LARGE SCALE GENOMIC DNA]</scope>
    <source>
        <strain evidence="2">DSM 23676</strain>
    </source>
</reference>
<evidence type="ECO:0000313" key="1">
    <source>
        <dbReference type="EMBL" id="SDS33823.1"/>
    </source>
</evidence>
<dbReference type="AlphaFoldDB" id="A0A1H1RDS5"/>
<gene>
    <name evidence="1" type="ORF">SAMN04489752_1492</name>
</gene>
<dbReference type="Proteomes" id="UP000199597">
    <property type="component" value="Chromosome I"/>
</dbReference>
<protein>
    <submittedName>
        <fullName evidence="1">Uncharacterized protein</fullName>
    </submittedName>
</protein>